<dbReference type="PANTHER" id="PTHR30589:SF0">
    <property type="entry name" value="PHOSPHATIDYLGLYCEROL--PROLIPOPROTEIN DIACYLGLYCERYL TRANSFERASE"/>
    <property type="match status" value="1"/>
</dbReference>
<keyword evidence="6 7" id="KW-0472">Membrane</keyword>
<evidence type="ECO:0000256" key="7">
    <source>
        <dbReference type="SAM" id="Phobius"/>
    </source>
</evidence>
<accession>F4MR46</accession>
<name>F4MR46_MYCML</name>
<dbReference type="KEGG" id="mml:MLC_8500"/>
<dbReference type="InterPro" id="IPR001640">
    <property type="entry name" value="Lgt"/>
</dbReference>
<evidence type="ECO:0000313" key="9">
    <source>
        <dbReference type="Proteomes" id="UP000010103"/>
    </source>
</evidence>
<dbReference type="EMBL" id="FQ377874">
    <property type="protein sequence ID" value="CBW54580.1"/>
    <property type="molecule type" value="Genomic_DNA"/>
</dbReference>
<protein>
    <submittedName>
        <fullName evidence="8">Prolipoprotein diacylglyceryl transferase</fullName>
    </submittedName>
</protein>
<proteinExistence type="inferred from homology"/>
<evidence type="ECO:0000313" key="8">
    <source>
        <dbReference type="EMBL" id="CBW54580.1"/>
    </source>
</evidence>
<gene>
    <name evidence="8" type="primary">lgt</name>
    <name evidence="8" type="ORF">MLC_8500</name>
</gene>
<dbReference type="GO" id="GO:0005886">
    <property type="term" value="C:plasma membrane"/>
    <property type="evidence" value="ECO:0007669"/>
    <property type="project" value="InterPro"/>
</dbReference>
<evidence type="ECO:0000256" key="5">
    <source>
        <dbReference type="ARBA" id="ARBA00022989"/>
    </source>
</evidence>
<feature type="transmembrane region" description="Helical" evidence="7">
    <location>
        <begin position="300"/>
        <end position="323"/>
    </location>
</feature>
<sequence>MWRWCYCWANGSWICSRNKIGDKMKSKLKLKVDKRSIVTTSLWVILSILIISLIVLSSKHFRIDWNQNRGFDTVLEYGGVKDVYLARSDGSGGLRVYALTMTLGMLVAIGFSLYNFNKKDLSISELAIGVIFIIPCSLLGASFFGKLNADGIGRHANGATFWGLFAFWEGGLAIHGGVYVGSIVGLIIFYIIGRKTKVSLLVYADCIIPNILLGQAIGRWGNFFNHEVLGTPVAKIADNISSHTDKAIDQIFSTYLQTHSRPLFLPDFILKNCLSIYSGETQTINNITLENGNVVLLSPIFIYESIALLLGWFVIMFIIPNVWKLFVKPIDKNNNVYKIDYKFSFYQFFNPWLKSTQTKLSSKDAWKKALNDNVYENASEIYINKTSDLDNKKYWEKRVIESHLLNKLNNKNNYPITKAGVQMFAYFLVWNIVRYVLESQRPSDHLFIMHLKNLSLFVIGFSAIIGLIGMIVCQYGLPNISRKPGWLYEVEYFKIRKSN</sequence>
<evidence type="ECO:0000256" key="3">
    <source>
        <dbReference type="ARBA" id="ARBA00022679"/>
    </source>
</evidence>
<feature type="transmembrane region" description="Helical" evidence="7">
    <location>
        <begin position="37"/>
        <end position="56"/>
    </location>
</feature>
<feature type="transmembrane region" description="Helical" evidence="7">
    <location>
        <begin position="457"/>
        <end position="477"/>
    </location>
</feature>
<dbReference type="GO" id="GO:0008961">
    <property type="term" value="F:phosphatidylglycerol-prolipoprotein diacylglyceryl transferase activity"/>
    <property type="evidence" value="ECO:0007669"/>
    <property type="project" value="InterPro"/>
</dbReference>
<dbReference type="Pfam" id="PF01790">
    <property type="entry name" value="LGT"/>
    <property type="match status" value="1"/>
</dbReference>
<feature type="transmembrane region" description="Helical" evidence="7">
    <location>
        <begin position="126"/>
        <end position="145"/>
    </location>
</feature>
<dbReference type="GO" id="GO:0042158">
    <property type="term" value="P:lipoprotein biosynthetic process"/>
    <property type="evidence" value="ECO:0007669"/>
    <property type="project" value="InterPro"/>
</dbReference>
<keyword evidence="8" id="KW-0449">Lipoprotein</keyword>
<reference evidence="9" key="2">
    <citation type="journal article" date="2011" name="BMC Genomics">
        <title>Mycoplasma mycoides, from mycoides Small Colony to capri. A microevolutionary perspective.</title>
        <authorList>
            <person name="Thiaucourt F."/>
            <person name="Manso-Silvan L."/>
            <person name="Salah W."/>
            <person name="Barbe V."/>
            <person name="Berger A."/>
            <person name="Jacob D."/>
            <person name="Breton M."/>
            <person name="Dupuy V."/>
            <person name="Lomenech A.M."/>
            <person name="Blanchard A."/>
            <person name="Sirand-Pugnet P."/>
        </authorList>
    </citation>
    <scope>NUCLEOTIDE SEQUENCE [LARGE SCALE GENOMIC DNA]</scope>
    <source>
        <strain evidence="9">95010</strain>
    </source>
</reference>
<evidence type="ECO:0000256" key="6">
    <source>
        <dbReference type="ARBA" id="ARBA00023136"/>
    </source>
</evidence>
<dbReference type="AlphaFoldDB" id="F4MR46"/>
<feature type="transmembrane region" description="Helical" evidence="7">
    <location>
        <begin position="94"/>
        <end position="114"/>
    </location>
</feature>
<evidence type="ECO:0000256" key="2">
    <source>
        <dbReference type="ARBA" id="ARBA00022475"/>
    </source>
</evidence>
<organism evidence="8 9">
    <name type="scientific">Mycoplasma mycoides subsp. capri LC str. 95010</name>
    <dbReference type="NCBI Taxonomy" id="862259"/>
    <lineage>
        <taxon>Bacteria</taxon>
        <taxon>Bacillati</taxon>
        <taxon>Mycoplasmatota</taxon>
        <taxon>Mollicutes</taxon>
        <taxon>Mycoplasmataceae</taxon>
        <taxon>Mycoplasma</taxon>
    </lineage>
</organism>
<keyword evidence="3 8" id="KW-0808">Transferase</keyword>
<comment type="similarity">
    <text evidence="1">Belongs to the Lgt family.</text>
</comment>
<evidence type="ECO:0000256" key="1">
    <source>
        <dbReference type="ARBA" id="ARBA00007150"/>
    </source>
</evidence>
<dbReference type="HOGENOM" id="CLU_628384_0_0_14"/>
<dbReference type="PROSITE" id="PS01311">
    <property type="entry name" value="LGT"/>
    <property type="match status" value="1"/>
</dbReference>
<keyword evidence="2" id="KW-1003">Cell membrane</keyword>
<evidence type="ECO:0000256" key="4">
    <source>
        <dbReference type="ARBA" id="ARBA00022692"/>
    </source>
</evidence>
<dbReference type="PANTHER" id="PTHR30589">
    <property type="entry name" value="PROLIPOPROTEIN DIACYLGLYCERYL TRANSFERASE"/>
    <property type="match status" value="1"/>
</dbReference>
<keyword evidence="5 7" id="KW-1133">Transmembrane helix</keyword>
<reference evidence="9" key="1">
    <citation type="journal article" date="2011" name="BMC Genomics">
        <title>Mycoplasma mycoides, from "mycoides Small Colony" to "capri". A microevolutionary perspective.</title>
        <authorList>
            <person name="Thiaucourt F."/>
            <person name="Manso-Silvan L."/>
            <person name="Salah W."/>
            <person name="Barbe V."/>
            <person name="Berger A."/>
            <person name="Jacob D."/>
            <person name="Breton M."/>
            <person name="Dupuy V."/>
            <person name="Lomenech A.M."/>
            <person name="Blanchard A."/>
            <person name="Sirand-Pugnet P."/>
        </authorList>
    </citation>
    <scope>NUCLEOTIDE SEQUENCE [LARGE SCALE GENOMIC DNA]</scope>
    <source>
        <strain evidence="9">95010</strain>
    </source>
</reference>
<feature type="transmembrane region" description="Helical" evidence="7">
    <location>
        <begin position="165"/>
        <end position="193"/>
    </location>
</feature>
<feature type="transmembrane region" description="Helical" evidence="7">
    <location>
        <begin position="200"/>
        <end position="218"/>
    </location>
</feature>
<keyword evidence="4 7" id="KW-0812">Transmembrane</keyword>
<dbReference type="Proteomes" id="UP000010103">
    <property type="component" value="Chromosome"/>
</dbReference>